<evidence type="ECO:0000256" key="1">
    <source>
        <dbReference type="ARBA" id="ARBA00004141"/>
    </source>
</evidence>
<keyword evidence="2 5" id="KW-0812">Transmembrane</keyword>
<feature type="transmembrane region" description="Helical" evidence="5">
    <location>
        <begin position="96"/>
        <end position="114"/>
    </location>
</feature>
<sequence length="396" mass="42309">MIRNLTLYPWLKLTQNLAFWQATWFLYFQQELSAAQAILLYVVYDIATTVLEVPSGYMSDRLGRRLTLIFAAVATLAGTLLLTVGSTFAVFAGGQILLGAASAFASGTDTSLLFESLSAQSRADEVEAHELRAWRFGFSALALSAVIGGALALSSGALPFAAGAVAAIALLLITLRLEEPPHKRPSGDRLDDLRALRGNFTHPTLLWIFALSLLMYVFSHIPFVFGQPFIAEAMAQLGLRAEAPLISGFVSAIMMVLSVLVSLIAPRIRKRIGLAAILLLAFAMQIGLVSALALSGSALVIGLLFLRMVPNSLSQPFIQARIQPLLEDGTRATYLSLQSLTGRLVFAATLLFASGSASSDANLSFAQIHTIAGFYALAGGFALIALAMTARNARLE</sequence>
<keyword evidence="4 5" id="KW-0472">Membrane</keyword>
<evidence type="ECO:0000259" key="6">
    <source>
        <dbReference type="PROSITE" id="PS50850"/>
    </source>
</evidence>
<organism evidence="7 8">
    <name type="scientific">Litoreibacter albidus</name>
    <dbReference type="NCBI Taxonomy" id="670155"/>
    <lineage>
        <taxon>Bacteria</taxon>
        <taxon>Pseudomonadati</taxon>
        <taxon>Pseudomonadota</taxon>
        <taxon>Alphaproteobacteria</taxon>
        <taxon>Rhodobacterales</taxon>
        <taxon>Roseobacteraceae</taxon>
        <taxon>Litoreibacter</taxon>
    </lineage>
</organism>
<dbReference type="Pfam" id="PF07690">
    <property type="entry name" value="MFS_1"/>
    <property type="match status" value="1"/>
</dbReference>
<dbReference type="PROSITE" id="PS50850">
    <property type="entry name" value="MFS"/>
    <property type="match status" value="1"/>
</dbReference>
<feature type="transmembrane region" description="Helical" evidence="5">
    <location>
        <begin position="368"/>
        <end position="390"/>
    </location>
</feature>
<dbReference type="PROSITE" id="PS00216">
    <property type="entry name" value="SUGAR_TRANSPORT_1"/>
    <property type="match status" value="1"/>
</dbReference>
<feature type="transmembrane region" description="Helical" evidence="5">
    <location>
        <begin position="134"/>
        <end position="152"/>
    </location>
</feature>
<dbReference type="OrthoDB" id="9816124at2"/>
<dbReference type="Proteomes" id="UP000199441">
    <property type="component" value="Unassembled WGS sequence"/>
</dbReference>
<proteinExistence type="predicted"/>
<feature type="transmembrane region" description="Helical" evidence="5">
    <location>
        <begin position="245"/>
        <end position="265"/>
    </location>
</feature>
<comment type="subcellular location">
    <subcellularLocation>
        <location evidence="1">Membrane</location>
        <topology evidence="1">Multi-pass membrane protein</topology>
    </subcellularLocation>
</comment>
<feature type="transmembrane region" description="Helical" evidence="5">
    <location>
        <begin position="158"/>
        <end position="177"/>
    </location>
</feature>
<dbReference type="PANTHER" id="PTHR23530">
    <property type="entry name" value="TRANSPORT PROTEIN-RELATED"/>
    <property type="match status" value="1"/>
</dbReference>
<evidence type="ECO:0000256" key="2">
    <source>
        <dbReference type="ARBA" id="ARBA00022692"/>
    </source>
</evidence>
<dbReference type="AlphaFoldDB" id="A0A1H3D4N8"/>
<feature type="transmembrane region" description="Helical" evidence="5">
    <location>
        <begin position="66"/>
        <end position="90"/>
    </location>
</feature>
<feature type="domain" description="Major facilitator superfamily (MFS) profile" evidence="6">
    <location>
        <begin position="1"/>
        <end position="396"/>
    </location>
</feature>
<gene>
    <name evidence="7" type="ORF">SAMN04488001_0016</name>
</gene>
<protein>
    <submittedName>
        <fullName evidence="7">Predicted arabinose efflux permease, MFS family</fullName>
    </submittedName>
</protein>
<name>A0A1H3D4N8_9RHOB</name>
<dbReference type="EMBL" id="FNOI01000010">
    <property type="protein sequence ID" value="SDX61088.1"/>
    <property type="molecule type" value="Genomic_DNA"/>
</dbReference>
<dbReference type="InterPro" id="IPR020846">
    <property type="entry name" value="MFS_dom"/>
</dbReference>
<dbReference type="InterPro" id="IPR011701">
    <property type="entry name" value="MFS"/>
</dbReference>
<evidence type="ECO:0000256" key="5">
    <source>
        <dbReference type="SAM" id="Phobius"/>
    </source>
</evidence>
<dbReference type="InterPro" id="IPR053160">
    <property type="entry name" value="MFS_DHA3_Transporter"/>
</dbReference>
<dbReference type="Gene3D" id="1.20.1250.20">
    <property type="entry name" value="MFS general substrate transporter like domains"/>
    <property type="match status" value="1"/>
</dbReference>
<dbReference type="InterPro" id="IPR005829">
    <property type="entry name" value="Sugar_transporter_CS"/>
</dbReference>
<evidence type="ECO:0000313" key="7">
    <source>
        <dbReference type="EMBL" id="SDX61088.1"/>
    </source>
</evidence>
<dbReference type="GO" id="GO:0022857">
    <property type="term" value="F:transmembrane transporter activity"/>
    <property type="evidence" value="ECO:0007669"/>
    <property type="project" value="InterPro"/>
</dbReference>
<feature type="transmembrane region" description="Helical" evidence="5">
    <location>
        <begin position="34"/>
        <end position="54"/>
    </location>
</feature>
<dbReference type="PANTHER" id="PTHR23530:SF1">
    <property type="entry name" value="PERMEASE, MAJOR FACILITATOR SUPERFAMILY-RELATED"/>
    <property type="match status" value="1"/>
</dbReference>
<dbReference type="GO" id="GO:0016020">
    <property type="term" value="C:membrane"/>
    <property type="evidence" value="ECO:0007669"/>
    <property type="project" value="UniProtKB-SubCell"/>
</dbReference>
<keyword evidence="3 5" id="KW-1133">Transmembrane helix</keyword>
<reference evidence="8" key="1">
    <citation type="submission" date="2016-10" db="EMBL/GenBank/DDBJ databases">
        <authorList>
            <person name="Varghese N."/>
            <person name="Submissions S."/>
        </authorList>
    </citation>
    <scope>NUCLEOTIDE SEQUENCE [LARGE SCALE GENOMIC DNA]</scope>
    <source>
        <strain evidence="8">DSM 26922</strain>
    </source>
</reference>
<evidence type="ECO:0000313" key="8">
    <source>
        <dbReference type="Proteomes" id="UP000199441"/>
    </source>
</evidence>
<dbReference type="STRING" id="670155.SAMN04488001_0016"/>
<accession>A0A1H3D4N8</accession>
<keyword evidence="8" id="KW-1185">Reference proteome</keyword>
<dbReference type="RefSeq" id="WP_089948735.1">
    <property type="nucleotide sequence ID" value="NZ_FNOI01000010.1"/>
</dbReference>
<evidence type="ECO:0000256" key="4">
    <source>
        <dbReference type="ARBA" id="ARBA00023136"/>
    </source>
</evidence>
<evidence type="ECO:0000256" key="3">
    <source>
        <dbReference type="ARBA" id="ARBA00022989"/>
    </source>
</evidence>
<feature type="transmembrane region" description="Helical" evidence="5">
    <location>
        <begin position="204"/>
        <end position="225"/>
    </location>
</feature>
<dbReference type="SUPFAM" id="SSF103473">
    <property type="entry name" value="MFS general substrate transporter"/>
    <property type="match status" value="1"/>
</dbReference>
<feature type="transmembrane region" description="Helical" evidence="5">
    <location>
        <begin position="277"/>
        <end position="306"/>
    </location>
</feature>
<dbReference type="InterPro" id="IPR036259">
    <property type="entry name" value="MFS_trans_sf"/>
</dbReference>